<name>A0ABD0P4T4_CIRMR</name>
<sequence>PSGPRRGIRTTQTRVVLTVPSTDLETVSGCPSVSFHISLLKPFVNPVLPPSTEHEMPPPPPPPEIIPDNIFRVHGILDSQRRGGNLQYLVDWERYGPEERS</sequence>
<reference evidence="3 4" key="1">
    <citation type="submission" date="2024-05" db="EMBL/GenBank/DDBJ databases">
        <title>Genome sequencing and assembly of Indian major carp, Cirrhinus mrigala (Hamilton, 1822).</title>
        <authorList>
            <person name="Mohindra V."/>
            <person name="Chowdhury L.M."/>
            <person name="Lal K."/>
            <person name="Jena J.K."/>
        </authorList>
    </citation>
    <scope>NUCLEOTIDE SEQUENCE [LARGE SCALE GENOMIC DNA]</scope>
    <source>
        <strain evidence="3">CM1030</strain>
        <tissue evidence="3">Blood</tissue>
    </source>
</reference>
<dbReference type="EMBL" id="JAMKFB020000018">
    <property type="protein sequence ID" value="KAL0168997.1"/>
    <property type="molecule type" value="Genomic_DNA"/>
</dbReference>
<protein>
    <recommendedName>
        <fullName evidence="2">Chromo domain-containing protein</fullName>
    </recommendedName>
</protein>
<feature type="non-terminal residue" evidence="3">
    <location>
        <position position="1"/>
    </location>
</feature>
<keyword evidence="4" id="KW-1185">Reference proteome</keyword>
<comment type="subcellular location">
    <subcellularLocation>
        <location evidence="1">Nucleus</location>
    </subcellularLocation>
</comment>
<dbReference type="AlphaFoldDB" id="A0ABD0P4T4"/>
<comment type="caution">
    <text evidence="3">The sequence shown here is derived from an EMBL/GenBank/DDBJ whole genome shotgun (WGS) entry which is preliminary data.</text>
</comment>
<evidence type="ECO:0000256" key="1">
    <source>
        <dbReference type="ARBA" id="ARBA00004123"/>
    </source>
</evidence>
<evidence type="ECO:0000313" key="4">
    <source>
        <dbReference type="Proteomes" id="UP001529510"/>
    </source>
</evidence>
<feature type="domain" description="Chromo" evidence="2">
    <location>
        <begin position="71"/>
        <end position="101"/>
    </location>
</feature>
<accession>A0ABD0P4T4</accession>
<evidence type="ECO:0000259" key="2">
    <source>
        <dbReference type="PROSITE" id="PS50013"/>
    </source>
</evidence>
<organism evidence="3 4">
    <name type="scientific">Cirrhinus mrigala</name>
    <name type="common">Mrigala</name>
    <dbReference type="NCBI Taxonomy" id="683832"/>
    <lineage>
        <taxon>Eukaryota</taxon>
        <taxon>Metazoa</taxon>
        <taxon>Chordata</taxon>
        <taxon>Craniata</taxon>
        <taxon>Vertebrata</taxon>
        <taxon>Euteleostomi</taxon>
        <taxon>Actinopterygii</taxon>
        <taxon>Neopterygii</taxon>
        <taxon>Teleostei</taxon>
        <taxon>Ostariophysi</taxon>
        <taxon>Cypriniformes</taxon>
        <taxon>Cyprinidae</taxon>
        <taxon>Labeoninae</taxon>
        <taxon>Labeonini</taxon>
        <taxon>Cirrhinus</taxon>
    </lineage>
</organism>
<dbReference type="GO" id="GO:0005634">
    <property type="term" value="C:nucleus"/>
    <property type="evidence" value="ECO:0007669"/>
    <property type="project" value="UniProtKB-SubCell"/>
</dbReference>
<dbReference type="PROSITE" id="PS50013">
    <property type="entry name" value="CHROMO_2"/>
    <property type="match status" value="1"/>
</dbReference>
<dbReference type="Proteomes" id="UP001529510">
    <property type="component" value="Unassembled WGS sequence"/>
</dbReference>
<gene>
    <name evidence="3" type="ORF">M9458_037219</name>
</gene>
<proteinExistence type="predicted"/>
<feature type="non-terminal residue" evidence="3">
    <location>
        <position position="101"/>
    </location>
</feature>
<evidence type="ECO:0000313" key="3">
    <source>
        <dbReference type="EMBL" id="KAL0168997.1"/>
    </source>
</evidence>
<dbReference type="SUPFAM" id="SSF54160">
    <property type="entry name" value="Chromo domain-like"/>
    <property type="match status" value="1"/>
</dbReference>
<dbReference type="InterPro" id="IPR016197">
    <property type="entry name" value="Chromo-like_dom_sf"/>
</dbReference>
<dbReference type="InterPro" id="IPR000953">
    <property type="entry name" value="Chromo/chromo_shadow_dom"/>
</dbReference>
<dbReference type="Gene3D" id="2.40.50.40">
    <property type="match status" value="1"/>
</dbReference>